<dbReference type="STRING" id="695939.SAMN00790413_03567"/>
<dbReference type="RefSeq" id="WP_084047487.1">
    <property type="nucleotide sequence ID" value="NZ_FWWU01000008.1"/>
</dbReference>
<dbReference type="AlphaFoldDB" id="A0A1W1UXP0"/>
<dbReference type="EMBL" id="FWWU01000008">
    <property type="protein sequence ID" value="SMB85852.1"/>
    <property type="molecule type" value="Genomic_DNA"/>
</dbReference>
<evidence type="ECO:0000313" key="2">
    <source>
        <dbReference type="Proteomes" id="UP000192582"/>
    </source>
</evidence>
<reference evidence="1 2" key="1">
    <citation type="submission" date="2017-04" db="EMBL/GenBank/DDBJ databases">
        <authorList>
            <person name="Afonso C.L."/>
            <person name="Miller P.J."/>
            <person name="Scott M.A."/>
            <person name="Spackman E."/>
            <person name="Goraichik I."/>
            <person name="Dimitrov K.M."/>
            <person name="Suarez D.L."/>
            <person name="Swayne D.E."/>
        </authorList>
    </citation>
    <scope>NUCLEOTIDE SEQUENCE [LARGE SCALE GENOMIC DNA]</scope>
    <source>
        <strain evidence="1 2">KR-140</strain>
    </source>
</reference>
<evidence type="ECO:0000313" key="1">
    <source>
        <dbReference type="EMBL" id="SMB85852.1"/>
    </source>
</evidence>
<accession>A0A1W1UXP0</accession>
<dbReference type="Proteomes" id="UP000192582">
    <property type="component" value="Unassembled WGS sequence"/>
</dbReference>
<organism evidence="1 2">
    <name type="scientific">Deinococcus hopiensis KR-140</name>
    <dbReference type="NCBI Taxonomy" id="695939"/>
    <lineage>
        <taxon>Bacteria</taxon>
        <taxon>Thermotogati</taxon>
        <taxon>Deinococcota</taxon>
        <taxon>Deinococci</taxon>
        <taxon>Deinococcales</taxon>
        <taxon>Deinococcaceae</taxon>
        <taxon>Deinococcus</taxon>
    </lineage>
</organism>
<gene>
    <name evidence="1" type="ORF">SAMN00790413_03567</name>
</gene>
<keyword evidence="2" id="KW-1185">Reference proteome</keyword>
<proteinExistence type="predicted"/>
<protein>
    <submittedName>
        <fullName evidence="1">Uncharacterized protein</fullName>
    </submittedName>
</protein>
<name>A0A1W1UXP0_9DEIO</name>
<sequence>MPQSHRLTVIQALLPTGANLTEFERRAVIQRLRQSAARNLPALPCLHEGQPALRVCVVALSAPQVEAVETYLGHLAEQQPGRLTPQEMTFLAAFQGAPT</sequence>